<organism evidence="1 2">
    <name type="scientific">Hydra vulgaris</name>
    <name type="common">Hydra</name>
    <name type="synonym">Hydra attenuata</name>
    <dbReference type="NCBI Taxonomy" id="6087"/>
    <lineage>
        <taxon>Eukaryota</taxon>
        <taxon>Metazoa</taxon>
        <taxon>Cnidaria</taxon>
        <taxon>Hydrozoa</taxon>
        <taxon>Hydroidolina</taxon>
        <taxon>Anthoathecata</taxon>
        <taxon>Aplanulata</taxon>
        <taxon>Hydridae</taxon>
        <taxon>Hydra</taxon>
    </lineage>
</organism>
<sequence>MNKTPDKENDRLKHLQNKNRDLISKMNFRMAKLSTLVMASRYTKSSQHNNQFNATQNFKNCCCKSNINKLSSVKLRLDKSNNENYSASTPKHFSTNCKSEKFQNNLKSVGNSRIGNPVFSNTPKKIQSFINQLKDDSKSQKKTNKVCFASDKKKKFKKYHKEKLDCSMLGYDWIAGMLENDSYINEKSDEFFDEICKFRQTNAEDCRSDTFLPSEYSENMLFTSSFKSKSLSCKGSSYMINNRLNFIPVPNFTNILCETNNNLISNFKSDCVRVTIPKSACKTEYKVRSHRRKSFDPTDSVALSMHCLAGWRNSKPLLAPGPKNIDLKSHILPQKSKLKLKTR</sequence>
<protein>
    <submittedName>
        <fullName evidence="2">Migration and invasion-inhibitory protein isoform X3</fullName>
    </submittedName>
</protein>
<gene>
    <name evidence="2" type="primary">LOC105846310</name>
</gene>
<dbReference type="Pfam" id="PF15734">
    <property type="entry name" value="MIIP"/>
    <property type="match status" value="1"/>
</dbReference>
<dbReference type="Proteomes" id="UP001652625">
    <property type="component" value="Chromosome 12"/>
</dbReference>
<reference evidence="2" key="1">
    <citation type="submission" date="2025-08" db="UniProtKB">
        <authorList>
            <consortium name="RefSeq"/>
        </authorList>
    </citation>
    <scope>IDENTIFICATION</scope>
</reference>
<evidence type="ECO:0000313" key="2">
    <source>
        <dbReference type="RefSeq" id="XP_065667417.1"/>
    </source>
</evidence>
<dbReference type="InterPro" id="IPR031466">
    <property type="entry name" value="MIIP"/>
</dbReference>
<dbReference type="GeneID" id="105846310"/>
<accession>A0ABM4CZM2</accession>
<proteinExistence type="predicted"/>
<dbReference type="PANTHER" id="PTHR34831">
    <property type="entry name" value="MIGRATION AND INVASION-INHIBITORY PROTEIN"/>
    <property type="match status" value="1"/>
</dbReference>
<name>A0ABM4CZM2_HYDVU</name>
<keyword evidence="1" id="KW-1185">Reference proteome</keyword>
<dbReference type="PANTHER" id="PTHR34831:SF1">
    <property type="entry name" value="MIGRATION AND INVASION-INHIBITORY PROTEIN"/>
    <property type="match status" value="1"/>
</dbReference>
<dbReference type="RefSeq" id="XP_065667417.1">
    <property type="nucleotide sequence ID" value="XM_065811345.1"/>
</dbReference>
<evidence type="ECO:0000313" key="1">
    <source>
        <dbReference type="Proteomes" id="UP001652625"/>
    </source>
</evidence>